<dbReference type="SMART" id="SM00875">
    <property type="entry name" value="BACK"/>
    <property type="match status" value="1"/>
</dbReference>
<evidence type="ECO:0000313" key="6">
    <source>
        <dbReference type="WBParaSite" id="mrna-Wban_02679"/>
    </source>
</evidence>
<dbReference type="Pfam" id="PF00651">
    <property type="entry name" value="BTB"/>
    <property type="match status" value="1"/>
</dbReference>
<dbReference type="Gene3D" id="3.30.710.10">
    <property type="entry name" value="Potassium Channel Kv1.1, Chain A"/>
    <property type="match status" value="1"/>
</dbReference>
<reference evidence="6" key="3">
    <citation type="submission" date="2024-02" db="UniProtKB">
        <authorList>
            <consortium name="WormBaseParasite"/>
        </authorList>
    </citation>
    <scope>IDENTIFICATION</scope>
    <source>
        <strain evidence="6">pt0022</strain>
    </source>
</reference>
<evidence type="ECO:0000259" key="4">
    <source>
        <dbReference type="PROSITE" id="PS50097"/>
    </source>
</evidence>
<dbReference type="SMART" id="SM00225">
    <property type="entry name" value="BTB"/>
    <property type="match status" value="1"/>
</dbReference>
<dbReference type="PANTHER" id="PTHR45774:SF3">
    <property type="entry name" value="BTB (POZ) DOMAIN-CONTAINING 2B-RELATED"/>
    <property type="match status" value="1"/>
</dbReference>
<evidence type="ECO:0000256" key="2">
    <source>
        <dbReference type="ARBA" id="ARBA00022490"/>
    </source>
</evidence>
<feature type="region of interest" description="Disordered" evidence="3">
    <location>
        <begin position="74"/>
        <end position="113"/>
    </location>
</feature>
<evidence type="ECO:0000313" key="5">
    <source>
        <dbReference type="Proteomes" id="UP000093561"/>
    </source>
</evidence>
<dbReference type="WBParaSite" id="mrna-Wban_02679">
    <property type="protein sequence ID" value="mrna-Wban_02679"/>
    <property type="gene ID" value="Wban_02679"/>
</dbReference>
<dbReference type="Pfam" id="PF07707">
    <property type="entry name" value="BACK"/>
    <property type="match status" value="1"/>
</dbReference>
<keyword evidence="2" id="KW-0963">Cytoplasm</keyword>
<protein>
    <submittedName>
        <fullName evidence="6">BTB domain-containing protein</fullName>
    </submittedName>
</protein>
<dbReference type="InterPro" id="IPR000210">
    <property type="entry name" value="BTB/POZ_dom"/>
</dbReference>
<comment type="subcellular location">
    <subcellularLocation>
        <location evidence="1">Cytoplasm</location>
    </subcellularLocation>
</comment>
<dbReference type="PROSITE" id="PS50097">
    <property type="entry name" value="BTB"/>
    <property type="match status" value="1"/>
</dbReference>
<dbReference type="GO" id="GO:0005829">
    <property type="term" value="C:cytosol"/>
    <property type="evidence" value="ECO:0007669"/>
    <property type="project" value="TreeGrafter"/>
</dbReference>
<dbReference type="InterPro" id="IPR012983">
    <property type="entry name" value="PHR"/>
</dbReference>
<reference evidence="5" key="2">
    <citation type="journal article" date="2016" name="Mol. Ecol.">
        <title>Population genomics of the filarial nematode parasite Wuchereria bancrofti from mosquitoes.</title>
        <authorList>
            <person name="Small S.T."/>
            <person name="Reimer L.J."/>
            <person name="Tisch D.J."/>
            <person name="King C.L."/>
            <person name="Christensen B.M."/>
            <person name="Siba P.M."/>
            <person name="Kazura J.W."/>
            <person name="Serre D."/>
            <person name="Zimmerman P.A."/>
        </authorList>
    </citation>
    <scope>NUCLEOTIDE SEQUENCE</scope>
    <source>
        <strain evidence="5">pt0022</strain>
    </source>
</reference>
<feature type="region of interest" description="Disordered" evidence="3">
    <location>
        <begin position="1"/>
        <end position="48"/>
    </location>
</feature>
<dbReference type="PANTHER" id="PTHR45774">
    <property type="entry name" value="BTB/POZ DOMAIN-CONTAINING"/>
    <property type="match status" value="1"/>
</dbReference>
<dbReference type="InterPro" id="IPR011333">
    <property type="entry name" value="SKP1/BTB/POZ_sf"/>
</dbReference>
<dbReference type="SUPFAM" id="SSF54695">
    <property type="entry name" value="POZ domain"/>
    <property type="match status" value="1"/>
</dbReference>
<name>A0AAF5PM19_WUCBA</name>
<dbReference type="Gene3D" id="1.25.40.420">
    <property type="match status" value="1"/>
</dbReference>
<accession>A0AAF5PM19</accession>
<dbReference type="Pfam" id="PF08005">
    <property type="entry name" value="PHR"/>
    <property type="match status" value="1"/>
</dbReference>
<proteinExistence type="predicted"/>
<dbReference type="Gene3D" id="2.60.120.820">
    <property type="entry name" value="PHR domain"/>
    <property type="match status" value="1"/>
</dbReference>
<dbReference type="InterPro" id="IPR038648">
    <property type="entry name" value="PHR_sf"/>
</dbReference>
<feature type="compositionally biased region" description="Polar residues" evidence="3">
    <location>
        <begin position="22"/>
        <end position="33"/>
    </location>
</feature>
<dbReference type="Proteomes" id="UP000093561">
    <property type="component" value="Unassembled WGS sequence"/>
</dbReference>
<evidence type="ECO:0000256" key="3">
    <source>
        <dbReference type="SAM" id="MobiDB-lite"/>
    </source>
</evidence>
<evidence type="ECO:0000256" key="1">
    <source>
        <dbReference type="ARBA" id="ARBA00004496"/>
    </source>
</evidence>
<reference evidence="5" key="1">
    <citation type="submission" date="2015-03" db="EMBL/GenBank/DDBJ databases">
        <title>Wuchereria bancrofti Genome Sequencing Papua New Guinea Strain.</title>
        <authorList>
            <person name="Small S.T."/>
            <person name="Serre D."/>
            <person name="Zimmerman P.A."/>
        </authorList>
    </citation>
    <scope>NUCLEOTIDE SEQUENCE [LARGE SCALE GENOMIC DNA]</scope>
    <source>
        <strain evidence="5">pt0022</strain>
    </source>
</reference>
<dbReference type="AlphaFoldDB" id="A0AAF5PM19"/>
<sequence>MGFDGSLRPKQPRSYAQPPPSTVGTTSNGNQAYSRGVGPPTHRASSMSGFAGVSRTYLNNSSYMAAGSTTMNQMTTAPAQGADPVQQLSIPPPPPPSRPLSAHDMTAPEEPSRKMELETIEEVVKKEPGLAERVTSLKVNGIGFDVDFVVGSAINTAHFEAHRVVMAAGSKVLERMLFGEDESSSPLIKKRKGPDLNCPIVTIHFSDVDPVAFQTIIDYVYSDFDEATIEIAESAVLNTLYAAKKFEITALEKHCVELLGELTPSLAVALLEQAVNFGSEELLHRCNQVIDEQSDEALSSDSLTSVSIETLKKLVRRSELSPSGELSVFKAVCNWAAAECKRRGIEETAENKRLVVADVLNDVRFPTMTVEELGEVANSGILSDLEIGVLFRYVTSTVHVGIDLPYPTHERRILSRSRYVVRRFMNLSKNTCKKQRSTIWFIVNREILVTALGIYGLVQNETNAEGSEWETTVDVEVAPSGQIKATDFTSATLKGTYGDGRAFIAHFKKPARIVANMPYRATVMFKEEVETFAGGNGQEDILVYVGSGGAIEQNCSGTTPSVDQSSVAAFAFHNDDPNGIRRGMTRGPAVYTDAIGGFYNRPINNVAPIYSEGCLYEGQIPEIHFMAPMEVKKELSDV</sequence>
<organism evidence="5 6">
    <name type="scientific">Wuchereria bancrofti</name>
    <dbReference type="NCBI Taxonomy" id="6293"/>
    <lineage>
        <taxon>Eukaryota</taxon>
        <taxon>Metazoa</taxon>
        <taxon>Ecdysozoa</taxon>
        <taxon>Nematoda</taxon>
        <taxon>Chromadorea</taxon>
        <taxon>Rhabditida</taxon>
        <taxon>Spirurina</taxon>
        <taxon>Spiruromorpha</taxon>
        <taxon>Filarioidea</taxon>
        <taxon>Onchocercidae</taxon>
        <taxon>Wuchereria</taxon>
    </lineage>
</organism>
<dbReference type="InterPro" id="IPR011705">
    <property type="entry name" value="BACK"/>
</dbReference>
<feature type="domain" description="BTB" evidence="4">
    <location>
        <begin position="144"/>
        <end position="223"/>
    </location>
</feature>
<dbReference type="GO" id="GO:0022008">
    <property type="term" value="P:neurogenesis"/>
    <property type="evidence" value="ECO:0007669"/>
    <property type="project" value="TreeGrafter"/>
</dbReference>